<proteinExistence type="predicted"/>
<sequence length="112" mass="12992">MHEEEENMSTLEILPVDFDRAQRDYWRQVRQSEAFDIGNFSIPSNMCGMITGLFPIDCIRERGYPYPALINLYANMGASSLQYVEALEPLETTFEVQVDEENINHLDWKVSP</sequence>
<reference evidence="1" key="1">
    <citation type="submission" date="2021-01" db="EMBL/GenBank/DDBJ databases">
        <authorList>
            <consortium name="Genoscope - CEA"/>
            <person name="William W."/>
        </authorList>
    </citation>
    <scope>NUCLEOTIDE SEQUENCE</scope>
</reference>
<gene>
    <name evidence="1" type="ORF">DARMORV10_A07P13750.1</name>
</gene>
<dbReference type="AlphaFoldDB" id="A0A816YLE8"/>
<dbReference type="Proteomes" id="UP001295469">
    <property type="component" value="Chromosome A07"/>
</dbReference>
<organism evidence="1">
    <name type="scientific">Brassica napus</name>
    <name type="common">Rape</name>
    <dbReference type="NCBI Taxonomy" id="3708"/>
    <lineage>
        <taxon>Eukaryota</taxon>
        <taxon>Viridiplantae</taxon>
        <taxon>Streptophyta</taxon>
        <taxon>Embryophyta</taxon>
        <taxon>Tracheophyta</taxon>
        <taxon>Spermatophyta</taxon>
        <taxon>Magnoliopsida</taxon>
        <taxon>eudicotyledons</taxon>
        <taxon>Gunneridae</taxon>
        <taxon>Pentapetalae</taxon>
        <taxon>rosids</taxon>
        <taxon>malvids</taxon>
        <taxon>Brassicales</taxon>
        <taxon>Brassicaceae</taxon>
        <taxon>Brassiceae</taxon>
        <taxon>Brassica</taxon>
    </lineage>
</organism>
<name>A0A816YLE8_BRANA</name>
<dbReference type="EMBL" id="HG994361">
    <property type="protein sequence ID" value="CAF2161639.1"/>
    <property type="molecule type" value="Genomic_DNA"/>
</dbReference>
<protein>
    <submittedName>
        <fullName evidence="1">(rape) hypothetical protein</fullName>
    </submittedName>
</protein>
<evidence type="ECO:0000313" key="1">
    <source>
        <dbReference type="EMBL" id="CAF2161639.1"/>
    </source>
</evidence>
<accession>A0A816YLE8</accession>
<feature type="non-terminal residue" evidence="1">
    <location>
        <position position="112"/>
    </location>
</feature>